<dbReference type="Pfam" id="PF20437">
    <property type="entry name" value="LonC_helical"/>
    <property type="match status" value="1"/>
</dbReference>
<dbReference type="GO" id="GO:0030163">
    <property type="term" value="P:protein catabolic process"/>
    <property type="evidence" value="ECO:0007669"/>
    <property type="project" value="InterPro"/>
</dbReference>
<dbReference type="AlphaFoldDB" id="A0A494ZZY2"/>
<keyword evidence="1 2" id="KW-0645">Protease</keyword>
<accession>A0A494ZZY2</accession>
<keyword evidence="5" id="KW-1185">Reference proteome</keyword>
<dbReference type="InterPro" id="IPR027065">
    <property type="entry name" value="Lon_Prtase"/>
</dbReference>
<evidence type="ECO:0000256" key="2">
    <source>
        <dbReference type="PROSITE-ProRule" id="PRU01122"/>
    </source>
</evidence>
<dbReference type="Gene3D" id="1.10.8.60">
    <property type="match status" value="1"/>
</dbReference>
<name>A0A494ZZY2_9BACI</name>
<comment type="caution">
    <text evidence="4">The sequence shown here is derived from an EMBL/GenBank/DDBJ whole genome shotgun (WGS) entry which is preliminary data.</text>
</comment>
<dbReference type="GO" id="GO:0005524">
    <property type="term" value="F:ATP binding"/>
    <property type="evidence" value="ECO:0007669"/>
    <property type="project" value="InterPro"/>
</dbReference>
<dbReference type="PANTHER" id="PTHR10046">
    <property type="entry name" value="ATP DEPENDENT LON PROTEASE FAMILY MEMBER"/>
    <property type="match status" value="1"/>
</dbReference>
<dbReference type="GO" id="GO:0004176">
    <property type="term" value="F:ATP-dependent peptidase activity"/>
    <property type="evidence" value="ECO:0007669"/>
    <property type="project" value="UniProtKB-UniRule"/>
</dbReference>
<dbReference type="PRINTS" id="PR00830">
    <property type="entry name" value="ENDOLAPTASE"/>
</dbReference>
<keyword evidence="2" id="KW-0720">Serine protease</keyword>
<dbReference type="Pfam" id="PF13654">
    <property type="entry name" value="AAA_32"/>
    <property type="match status" value="1"/>
</dbReference>
<dbReference type="EC" id="3.4.21.53" evidence="2"/>
<dbReference type="OrthoDB" id="9758568at2"/>
<dbReference type="InterPro" id="IPR008269">
    <property type="entry name" value="Lon_proteolytic"/>
</dbReference>
<dbReference type="SUPFAM" id="SSF52540">
    <property type="entry name" value="P-loop containing nucleoside triphosphate hydrolases"/>
    <property type="match status" value="1"/>
</dbReference>
<dbReference type="Proteomes" id="UP000269301">
    <property type="component" value="Unassembled WGS sequence"/>
</dbReference>
<comment type="similarity">
    <text evidence="2">Belongs to the peptidase S16 family.</text>
</comment>
<evidence type="ECO:0000313" key="4">
    <source>
        <dbReference type="EMBL" id="RKQ32301.1"/>
    </source>
</evidence>
<reference evidence="4 5" key="1">
    <citation type="journal article" date="2016" name="Int. J. Syst. Evol. Microbiol.">
        <title>Oceanobacillus halophilus sp. nov., a novel moderately halophilic bacterium from a hypersaline lake.</title>
        <authorList>
            <person name="Amoozegar M.A."/>
            <person name="Bagheri M."/>
            <person name="Makhdoumi A."/>
            <person name="Nikou M.M."/>
            <person name="Fazeli S.A.S."/>
            <person name="Schumann P."/>
            <person name="Sproer C."/>
            <person name="Sanchez-Porro C."/>
            <person name="Ventosa A."/>
        </authorList>
    </citation>
    <scope>NUCLEOTIDE SEQUENCE [LARGE SCALE GENOMIC DNA]</scope>
    <source>
        <strain evidence="4 5">DSM 23996</strain>
    </source>
</reference>
<dbReference type="GO" id="GO:0004252">
    <property type="term" value="F:serine-type endopeptidase activity"/>
    <property type="evidence" value="ECO:0007669"/>
    <property type="project" value="UniProtKB-UniRule"/>
</dbReference>
<dbReference type="Gene3D" id="3.40.50.300">
    <property type="entry name" value="P-loop containing nucleotide triphosphate hydrolases"/>
    <property type="match status" value="2"/>
</dbReference>
<dbReference type="Pfam" id="PF20436">
    <property type="entry name" value="LonB_AAA-LID"/>
    <property type="match status" value="1"/>
</dbReference>
<proteinExistence type="inferred from homology"/>
<dbReference type="InterPro" id="IPR046843">
    <property type="entry name" value="LonB_AAA-LID"/>
</dbReference>
<dbReference type="InterPro" id="IPR020568">
    <property type="entry name" value="Ribosomal_Su5_D2-typ_SF"/>
</dbReference>
<dbReference type="RefSeq" id="WP_121204846.1">
    <property type="nucleotide sequence ID" value="NZ_RBZP01000011.1"/>
</dbReference>
<dbReference type="InterPro" id="IPR041699">
    <property type="entry name" value="AAA_32"/>
</dbReference>
<gene>
    <name evidence="4" type="ORF">D8M06_13035</name>
</gene>
<dbReference type="InterPro" id="IPR014721">
    <property type="entry name" value="Ribsml_uS5_D2-typ_fold_subgr"/>
</dbReference>
<dbReference type="GO" id="GO:0006508">
    <property type="term" value="P:proteolysis"/>
    <property type="evidence" value="ECO:0007669"/>
    <property type="project" value="UniProtKB-KW"/>
</dbReference>
<feature type="active site" evidence="2">
    <location>
        <position position="662"/>
    </location>
</feature>
<dbReference type="InterPro" id="IPR027417">
    <property type="entry name" value="P-loop_NTPase"/>
</dbReference>
<dbReference type="EMBL" id="RBZP01000011">
    <property type="protein sequence ID" value="RKQ32301.1"/>
    <property type="molecule type" value="Genomic_DNA"/>
</dbReference>
<dbReference type="SUPFAM" id="SSF54211">
    <property type="entry name" value="Ribosomal protein S5 domain 2-like"/>
    <property type="match status" value="1"/>
</dbReference>
<dbReference type="InterPro" id="IPR046844">
    <property type="entry name" value="Lon-like_helical"/>
</dbReference>
<evidence type="ECO:0000313" key="5">
    <source>
        <dbReference type="Proteomes" id="UP000269301"/>
    </source>
</evidence>
<protein>
    <recommendedName>
        <fullName evidence="2">endopeptidase La</fullName>
        <ecNumber evidence="2">3.4.21.53</ecNumber>
    </recommendedName>
</protein>
<feature type="active site" evidence="2">
    <location>
        <position position="705"/>
    </location>
</feature>
<dbReference type="Pfam" id="PF05362">
    <property type="entry name" value="Lon_C"/>
    <property type="match status" value="1"/>
</dbReference>
<comment type="catalytic activity">
    <reaction evidence="2">
        <text>Hydrolysis of proteins in presence of ATP.</text>
        <dbReference type="EC" id="3.4.21.53"/>
    </reaction>
</comment>
<evidence type="ECO:0000259" key="3">
    <source>
        <dbReference type="PROSITE" id="PS51786"/>
    </source>
</evidence>
<keyword evidence="2" id="KW-0378">Hydrolase</keyword>
<evidence type="ECO:0000256" key="1">
    <source>
        <dbReference type="ARBA" id="ARBA00022670"/>
    </source>
</evidence>
<feature type="domain" description="Lon proteolytic" evidence="3">
    <location>
        <begin position="572"/>
        <end position="767"/>
    </location>
</feature>
<organism evidence="4 5">
    <name type="scientific">Oceanobacillus halophilus</name>
    <dbReference type="NCBI Taxonomy" id="930130"/>
    <lineage>
        <taxon>Bacteria</taxon>
        <taxon>Bacillati</taxon>
        <taxon>Bacillota</taxon>
        <taxon>Bacilli</taxon>
        <taxon>Bacillales</taxon>
        <taxon>Bacillaceae</taxon>
        <taxon>Oceanobacillus</taxon>
    </lineage>
</organism>
<dbReference type="PROSITE" id="PS51786">
    <property type="entry name" value="LON_PROTEOLYTIC"/>
    <property type="match status" value="1"/>
</dbReference>
<sequence>MNRINSSLKKRLELSKEALKKTVDYSTFDFETTEEVPALTGIVGQERGREAMSFGLKVNRRGYNIYVSGISGTGKTNYTNSIVREFASTEIELFDWCYVYNFIDNAKPMLLKVPVGFGKRLKKDMNEFINQLKNDIPRAFNEESYHKERSLIIREFKEKSKKAFEKFSDLAKDYGFFVRQSSSGIVTIPIMNNQPISEEDYKNLDSEQLKKIEENTNILQEKVLEFTNDMRKMEKVVQEELDNLDSKVASVPVDYLMKELTERYQAVPVILNYLKEVEIDILENTDEFRRDEEDDDNPFGNLVAKKKDSTIKYNVNLLIDNSETKGAPVVTADNPTYYNLIGKVEYESKMGVLSTDFMKIKAGYLHQANGGYIILQAKDVLSNSYAWDALKRALINQKLLIENIGEQVGMVSTTSIKPEPVPLDIKIIIIGSPDIYQLLYHYDEDFRKLFKIRADFDVEMDNNTMNINRFASFIRTRCKEEGLKNFDKTAVAKMVEHSIRIAGNQNKLSTRFNQIVEIIYEADSWADIMGSFVVSAEHIQKAIENKKYRSNLYEGKIQEGIETGDILIDISGYKIGQVNGLAVYQTGQYSFGKPSRITANTYVGQSGIINIERESKMSGNIHSKGVYILSGYLGDKFAQEQPLALSAQLAFEQSYGGVDGDSASSTELYALLSSLADIPINQGLAVTGSINQKGEIQPIGGVNEKIEGYFDVCKAKGLTGEQGVLIPHQNVKNLMLKDEVIEAVEDGMFHIYQVKTVEEGIELLTGLPACRRDGTIDNEQKTVYEKVTKKLANFNKIALNRKEGELDKDKPALK</sequence>
<dbReference type="Gene3D" id="3.30.230.10">
    <property type="match status" value="1"/>
</dbReference>